<accession>A0A8H3R0E3</accession>
<name>A0A8H3R0E3_9GLOM</name>
<reference evidence="2" key="1">
    <citation type="submission" date="2019-10" db="EMBL/GenBank/DDBJ databases">
        <title>Conservation and host-specific expression of non-tandemly repeated heterogenous ribosome RNA gene in arbuscular mycorrhizal fungi.</title>
        <authorList>
            <person name="Maeda T."/>
            <person name="Kobayashi Y."/>
            <person name="Nakagawa T."/>
            <person name="Ezawa T."/>
            <person name="Yamaguchi K."/>
            <person name="Bino T."/>
            <person name="Nishimoto Y."/>
            <person name="Shigenobu S."/>
            <person name="Kawaguchi M."/>
        </authorList>
    </citation>
    <scope>NUCLEOTIDE SEQUENCE</scope>
    <source>
        <strain evidence="2">HR1</strain>
    </source>
</reference>
<protein>
    <submittedName>
        <fullName evidence="2">Uncharacterized protein</fullName>
    </submittedName>
</protein>
<dbReference type="Proteomes" id="UP000615446">
    <property type="component" value="Unassembled WGS sequence"/>
</dbReference>
<sequence>MLIVLVFGLRCVLRILSDFFQVFKEYIQKHITVNIGLIKIFLNVNEVSPLKENNMKRSCILFIYNIISRIINQGKRNRPQEVPNRSCVQPNEHYNEEDILSLIGSLPIQSNMKDHPLIDQFFNGTPFK</sequence>
<proteinExistence type="predicted"/>
<gene>
    <name evidence="2" type="ORF">RCL2_002474100</name>
</gene>
<feature type="signal peptide" evidence="1">
    <location>
        <begin position="1"/>
        <end position="17"/>
    </location>
</feature>
<comment type="caution">
    <text evidence="2">The sequence shown here is derived from an EMBL/GenBank/DDBJ whole genome shotgun (WGS) entry which is preliminary data.</text>
</comment>
<evidence type="ECO:0000256" key="1">
    <source>
        <dbReference type="SAM" id="SignalP"/>
    </source>
</evidence>
<feature type="chain" id="PRO_5034003337" evidence="1">
    <location>
        <begin position="18"/>
        <end position="128"/>
    </location>
</feature>
<keyword evidence="1" id="KW-0732">Signal</keyword>
<dbReference type="AlphaFoldDB" id="A0A8H3R0E3"/>
<dbReference type="EMBL" id="BLAL01000262">
    <property type="protein sequence ID" value="GES98182.1"/>
    <property type="molecule type" value="Genomic_DNA"/>
</dbReference>
<organism evidence="2 3">
    <name type="scientific">Rhizophagus clarus</name>
    <dbReference type="NCBI Taxonomy" id="94130"/>
    <lineage>
        <taxon>Eukaryota</taxon>
        <taxon>Fungi</taxon>
        <taxon>Fungi incertae sedis</taxon>
        <taxon>Mucoromycota</taxon>
        <taxon>Glomeromycotina</taxon>
        <taxon>Glomeromycetes</taxon>
        <taxon>Glomerales</taxon>
        <taxon>Glomeraceae</taxon>
        <taxon>Rhizophagus</taxon>
    </lineage>
</organism>
<evidence type="ECO:0000313" key="3">
    <source>
        <dbReference type="Proteomes" id="UP000615446"/>
    </source>
</evidence>
<evidence type="ECO:0000313" key="2">
    <source>
        <dbReference type="EMBL" id="GES98182.1"/>
    </source>
</evidence>